<keyword evidence="1" id="KW-1133">Transmembrane helix</keyword>
<evidence type="ECO:0000256" key="1">
    <source>
        <dbReference type="SAM" id="Phobius"/>
    </source>
</evidence>
<keyword evidence="3" id="KW-1185">Reference proteome</keyword>
<accession>A0AA45WNG6</accession>
<dbReference type="EMBL" id="FXTU01000003">
    <property type="protein sequence ID" value="SMP18653.1"/>
    <property type="molecule type" value="Genomic_DNA"/>
</dbReference>
<reference evidence="2" key="1">
    <citation type="submission" date="2017-05" db="EMBL/GenBank/DDBJ databases">
        <authorList>
            <person name="Varghese N."/>
            <person name="Submissions S."/>
        </authorList>
    </citation>
    <scope>NUCLEOTIDE SEQUENCE</scope>
    <source>
        <strain evidence="2">DSM 45262</strain>
    </source>
</reference>
<sequence>MILKFRVWHIPLHILLFAGLFFGMHQWQEIRQYKKGALYFSGDVIGYIFLFALASVALLFSLYWNRRTRMFWLIVGIPILLFAGFKYYQNFDYGTRVDHQKITVNDQDYAWSDIKLVTVDWTGKASARNLYFEYTLTFKDGSSIDLLSEEFDAAKINMIHEKVLQSEIPVVVRTPLNEKVIKRIERSYSKEEADLLKRLFTVDK</sequence>
<name>A0AA45WNG6_9BACL</name>
<evidence type="ECO:0000313" key="3">
    <source>
        <dbReference type="Proteomes" id="UP001157946"/>
    </source>
</evidence>
<keyword evidence="1" id="KW-0812">Transmembrane</keyword>
<dbReference type="Proteomes" id="UP001157946">
    <property type="component" value="Unassembled WGS sequence"/>
</dbReference>
<feature type="transmembrane region" description="Helical" evidence="1">
    <location>
        <begin position="6"/>
        <end position="23"/>
    </location>
</feature>
<keyword evidence="1" id="KW-0472">Membrane</keyword>
<feature type="transmembrane region" description="Helical" evidence="1">
    <location>
        <begin position="70"/>
        <end position="88"/>
    </location>
</feature>
<organism evidence="2 3">
    <name type="scientific">Laceyella tengchongensis</name>
    <dbReference type="NCBI Taxonomy" id="574699"/>
    <lineage>
        <taxon>Bacteria</taxon>
        <taxon>Bacillati</taxon>
        <taxon>Bacillota</taxon>
        <taxon>Bacilli</taxon>
        <taxon>Bacillales</taxon>
        <taxon>Thermoactinomycetaceae</taxon>
        <taxon>Laceyella</taxon>
    </lineage>
</organism>
<proteinExistence type="predicted"/>
<evidence type="ECO:0000313" key="2">
    <source>
        <dbReference type="EMBL" id="SMP18653.1"/>
    </source>
</evidence>
<dbReference type="AlphaFoldDB" id="A0AA45WNG6"/>
<comment type="caution">
    <text evidence="2">The sequence shown here is derived from an EMBL/GenBank/DDBJ whole genome shotgun (WGS) entry which is preliminary data.</text>
</comment>
<gene>
    <name evidence="2" type="ORF">SAMN06265361_103159</name>
</gene>
<feature type="transmembrane region" description="Helical" evidence="1">
    <location>
        <begin position="44"/>
        <end position="64"/>
    </location>
</feature>
<protein>
    <submittedName>
        <fullName evidence="2">Uncharacterized protein</fullName>
    </submittedName>
</protein>